<sequence length="120" mass="12932">MASNTGMAQSSVKPRRNQSSYPPISSCKAVPPDTDMYTMAHMTLRVALTSMLCAHSWVAVAIAVALQFVSLSLVLLQGNGLRSLFAYLREGGGPLGWYFQEDPAPVVGQLTRTQPHPLGN</sequence>
<evidence type="ECO:0000313" key="3">
    <source>
        <dbReference type="EMBL" id="CAE0812036.1"/>
    </source>
</evidence>
<feature type="transmembrane region" description="Helical" evidence="2">
    <location>
        <begin position="54"/>
        <end position="76"/>
    </location>
</feature>
<protein>
    <submittedName>
        <fullName evidence="3">Uncharacterized protein</fullName>
    </submittedName>
</protein>
<evidence type="ECO:0000256" key="1">
    <source>
        <dbReference type="SAM" id="MobiDB-lite"/>
    </source>
</evidence>
<dbReference type="AlphaFoldDB" id="A0A7S4FRY9"/>
<keyword evidence="2" id="KW-0812">Transmembrane</keyword>
<name>A0A7S4FRY9_9EUGL</name>
<feature type="compositionally biased region" description="Polar residues" evidence="1">
    <location>
        <begin position="1"/>
        <end position="23"/>
    </location>
</feature>
<gene>
    <name evidence="3" type="ORF">EGYM00163_LOCUS23186</name>
</gene>
<reference evidence="3" key="1">
    <citation type="submission" date="2021-01" db="EMBL/GenBank/DDBJ databases">
        <authorList>
            <person name="Corre E."/>
            <person name="Pelletier E."/>
            <person name="Niang G."/>
            <person name="Scheremetjew M."/>
            <person name="Finn R."/>
            <person name="Kale V."/>
            <person name="Holt S."/>
            <person name="Cochrane G."/>
            <person name="Meng A."/>
            <person name="Brown T."/>
            <person name="Cohen L."/>
        </authorList>
    </citation>
    <scope>NUCLEOTIDE SEQUENCE</scope>
    <source>
        <strain evidence="3">CCMP1594</strain>
    </source>
</reference>
<accession>A0A7S4FRY9</accession>
<organism evidence="3">
    <name type="scientific">Eutreptiella gymnastica</name>
    <dbReference type="NCBI Taxonomy" id="73025"/>
    <lineage>
        <taxon>Eukaryota</taxon>
        <taxon>Discoba</taxon>
        <taxon>Euglenozoa</taxon>
        <taxon>Euglenida</taxon>
        <taxon>Spirocuta</taxon>
        <taxon>Euglenophyceae</taxon>
        <taxon>Eutreptiales</taxon>
        <taxon>Eutreptiaceae</taxon>
        <taxon>Eutreptiella</taxon>
    </lineage>
</organism>
<feature type="region of interest" description="Disordered" evidence="1">
    <location>
        <begin position="1"/>
        <end position="32"/>
    </location>
</feature>
<dbReference type="EMBL" id="HBJA01065766">
    <property type="protein sequence ID" value="CAE0812036.1"/>
    <property type="molecule type" value="Transcribed_RNA"/>
</dbReference>
<keyword evidence="2" id="KW-1133">Transmembrane helix</keyword>
<evidence type="ECO:0000256" key="2">
    <source>
        <dbReference type="SAM" id="Phobius"/>
    </source>
</evidence>
<proteinExistence type="predicted"/>
<keyword evidence="2" id="KW-0472">Membrane</keyword>